<dbReference type="AlphaFoldDB" id="A0A7U9TGX3"/>
<evidence type="ECO:0000256" key="5">
    <source>
        <dbReference type="HAMAP-Rule" id="MF_01114"/>
    </source>
</evidence>
<name>A0A7U9TGX3_9MOLU</name>
<dbReference type="GO" id="GO:0006282">
    <property type="term" value="P:regulation of DNA repair"/>
    <property type="evidence" value="ECO:0007669"/>
    <property type="project" value="UniProtKB-UniRule"/>
</dbReference>
<dbReference type="KEGG" id="manr:MPAN_012250"/>
<accession>A0A7U9TGX3</accession>
<keyword evidence="7" id="KW-1185">Reference proteome</keyword>
<dbReference type="RefSeq" id="WP_176238851.1">
    <property type="nucleotide sequence ID" value="NZ_AP024412.1"/>
</dbReference>
<dbReference type="PANTHER" id="PTHR33602">
    <property type="entry name" value="REGULATORY PROTEIN RECX FAMILY PROTEIN"/>
    <property type="match status" value="1"/>
</dbReference>
<dbReference type="InterPro" id="IPR036388">
    <property type="entry name" value="WH-like_DNA-bd_sf"/>
</dbReference>
<comment type="subcellular location">
    <subcellularLocation>
        <location evidence="1 5">Cytoplasm</location>
    </subcellularLocation>
</comment>
<gene>
    <name evidence="5 6" type="primary">recX</name>
    <name evidence="6" type="ORF">MPAN_012250</name>
</gene>
<evidence type="ECO:0000256" key="1">
    <source>
        <dbReference type="ARBA" id="ARBA00004496"/>
    </source>
</evidence>
<protein>
    <recommendedName>
        <fullName evidence="3 5">Regulatory protein RecX</fullName>
    </recommendedName>
</protein>
<evidence type="ECO:0000256" key="4">
    <source>
        <dbReference type="ARBA" id="ARBA00022490"/>
    </source>
</evidence>
<evidence type="ECO:0000313" key="6">
    <source>
        <dbReference type="EMBL" id="BCR36332.1"/>
    </source>
</evidence>
<dbReference type="GO" id="GO:0005737">
    <property type="term" value="C:cytoplasm"/>
    <property type="evidence" value="ECO:0007669"/>
    <property type="project" value="UniProtKB-SubCell"/>
</dbReference>
<sequence>MSKLVTDIKKLKSGYKVTFDDEFISNIELDIFIKYRLKPGISLEKDVYYEMLKENDKIYYTKLGVLKLKRMQTKKELLDYLVDKGCNYHLAQELVSGFEKRRYINDDEYTRLYIEMKKHLQGPKLITSKLLKKGVDQDIIKKYLSQIDEYEILSVLVKKKYTAYKQKTQKQALISTRNHLITKGYKREIIDSILIHMKQEFPRDEQPLLEKTFDKLYDKYKDKKQGYELKAFLKQKLYQKGFEMNDIEAIFIQKNVLS</sequence>
<reference evidence="6" key="1">
    <citation type="submission" date="2021-01" db="EMBL/GenBank/DDBJ databases">
        <title>Draft genome sequence of Acholeplasmataceae bacterium strain Mahy22.</title>
        <authorList>
            <person name="Watanabe M."/>
            <person name="Kojima H."/>
            <person name="Fukui M."/>
        </authorList>
    </citation>
    <scope>NUCLEOTIDE SEQUENCE</scope>
    <source>
        <strain evidence="6">Mahy22</strain>
    </source>
</reference>
<evidence type="ECO:0000313" key="7">
    <source>
        <dbReference type="Proteomes" id="UP000620133"/>
    </source>
</evidence>
<dbReference type="InterPro" id="IPR003783">
    <property type="entry name" value="Regulatory_RecX"/>
</dbReference>
<evidence type="ECO:0000256" key="2">
    <source>
        <dbReference type="ARBA" id="ARBA00009695"/>
    </source>
</evidence>
<comment type="function">
    <text evidence="5">Modulates RecA activity.</text>
</comment>
<dbReference type="Proteomes" id="UP000620133">
    <property type="component" value="Chromosome"/>
</dbReference>
<keyword evidence="4 5" id="KW-0963">Cytoplasm</keyword>
<dbReference type="HAMAP" id="MF_01114">
    <property type="entry name" value="RecX"/>
    <property type="match status" value="1"/>
</dbReference>
<dbReference type="PANTHER" id="PTHR33602:SF1">
    <property type="entry name" value="REGULATORY PROTEIN RECX FAMILY PROTEIN"/>
    <property type="match status" value="1"/>
</dbReference>
<organism evidence="6 7">
    <name type="scientific">Mariniplasma anaerobium</name>
    <dbReference type="NCBI Taxonomy" id="2735436"/>
    <lineage>
        <taxon>Bacteria</taxon>
        <taxon>Bacillati</taxon>
        <taxon>Mycoplasmatota</taxon>
        <taxon>Mollicutes</taxon>
        <taxon>Acholeplasmatales</taxon>
        <taxon>Acholeplasmataceae</taxon>
        <taxon>Mariniplasma</taxon>
    </lineage>
</organism>
<proteinExistence type="inferred from homology"/>
<dbReference type="EMBL" id="AP024412">
    <property type="protein sequence ID" value="BCR36332.1"/>
    <property type="molecule type" value="Genomic_DNA"/>
</dbReference>
<evidence type="ECO:0000256" key="3">
    <source>
        <dbReference type="ARBA" id="ARBA00018111"/>
    </source>
</evidence>
<comment type="similarity">
    <text evidence="2 5">Belongs to the RecX family.</text>
</comment>
<dbReference type="Gene3D" id="1.10.10.10">
    <property type="entry name" value="Winged helix-like DNA-binding domain superfamily/Winged helix DNA-binding domain"/>
    <property type="match status" value="4"/>
</dbReference>